<keyword evidence="5" id="KW-1133">Transmembrane helix</keyword>
<feature type="transmembrane region" description="Helical" evidence="5">
    <location>
        <begin position="122"/>
        <end position="144"/>
    </location>
</feature>
<keyword evidence="2" id="KW-0540">Nuclease</keyword>
<feature type="domain" description="TRAM" evidence="6">
    <location>
        <begin position="290"/>
        <end position="351"/>
    </location>
</feature>
<keyword evidence="4" id="KW-0460">Magnesium</keyword>
<dbReference type="GO" id="GO:0004518">
    <property type="term" value="F:nuclease activity"/>
    <property type="evidence" value="ECO:0007669"/>
    <property type="project" value="UniProtKB-KW"/>
</dbReference>
<name>A0A367ZI47_9BACT</name>
<dbReference type="GO" id="GO:0016787">
    <property type="term" value="F:hydrolase activity"/>
    <property type="evidence" value="ECO:0007669"/>
    <property type="project" value="UniProtKB-KW"/>
</dbReference>
<dbReference type="InterPro" id="IPR029060">
    <property type="entry name" value="PIN-like_dom_sf"/>
</dbReference>
<evidence type="ECO:0000256" key="1">
    <source>
        <dbReference type="ARBA" id="ARBA00001946"/>
    </source>
</evidence>
<reference evidence="7 8" key="1">
    <citation type="submission" date="2018-05" db="EMBL/GenBank/DDBJ databases">
        <title>A metagenomic window into the 2 km-deep terrestrial subsurface aquifer revealed taxonomically and functionally diverse microbial community comprising novel uncultured bacterial lineages.</title>
        <authorList>
            <person name="Kadnikov V.V."/>
            <person name="Mardanov A.V."/>
            <person name="Beletsky A.V."/>
            <person name="Banks D."/>
            <person name="Pimenov N.V."/>
            <person name="Frank Y.A."/>
            <person name="Karnachuk O.V."/>
            <person name="Ravin N.V."/>
        </authorList>
    </citation>
    <scope>NUCLEOTIDE SEQUENCE [LARGE SCALE GENOMIC DNA]</scope>
    <source>
        <strain evidence="7">BY5</strain>
    </source>
</reference>
<evidence type="ECO:0000313" key="8">
    <source>
        <dbReference type="Proteomes" id="UP000252355"/>
    </source>
</evidence>
<feature type="transmembrane region" description="Helical" evidence="5">
    <location>
        <begin position="77"/>
        <end position="102"/>
    </location>
</feature>
<sequence length="374" mass="41669">MIFQFLRFLMVITGTIVGVTLAYGITSTYENFLETENAELKLAALLGCIGYLFMSMAGRELQDWLESKIENTNSYDLAWGALGMVLGLISANLLFVPLYFLMYRGYGDIHFQNKFFQSLVPLFQLVVPFFFNLLFGFLGIRIIARYRSSQERLQPGAMGVPPKVIDTSAVIDGRFADLFRLGFIEGQLMIPRFVVNELQFLADAADETKRSKGRQGLNLLNKLTKEFPDQVLITNQDYPEVHEVDAKLIQHAKAHNSTIITQDYNLKRVAELEKIKVLNLNDLMNALKPIFISGEEVEVQILKPGKEAGQGVGFLSDGTMIVVEDGGDQIGKKVTTTVTNILQTTAGRMIFARIHPIQGGGSSPATAGKRKDRT</sequence>
<evidence type="ECO:0000256" key="2">
    <source>
        <dbReference type="ARBA" id="ARBA00022722"/>
    </source>
</evidence>
<dbReference type="Pfam" id="PF01850">
    <property type="entry name" value="PIN"/>
    <property type="match status" value="1"/>
</dbReference>
<dbReference type="InterPro" id="IPR002792">
    <property type="entry name" value="TRAM_dom"/>
</dbReference>
<dbReference type="Proteomes" id="UP000252355">
    <property type="component" value="Unassembled WGS sequence"/>
</dbReference>
<dbReference type="InterPro" id="IPR052041">
    <property type="entry name" value="Nucleic_acid_metab_PIN/TRAM"/>
</dbReference>
<dbReference type="InterPro" id="IPR002716">
    <property type="entry name" value="PIN_dom"/>
</dbReference>
<dbReference type="SMART" id="SM00670">
    <property type="entry name" value="PINc"/>
    <property type="match status" value="1"/>
</dbReference>
<dbReference type="PROSITE" id="PS50926">
    <property type="entry name" value="TRAM"/>
    <property type="match status" value="1"/>
</dbReference>
<dbReference type="Gene3D" id="3.40.50.1010">
    <property type="entry name" value="5'-nuclease"/>
    <property type="match status" value="1"/>
</dbReference>
<evidence type="ECO:0000313" key="7">
    <source>
        <dbReference type="EMBL" id="RCK77778.1"/>
    </source>
</evidence>
<dbReference type="AlphaFoldDB" id="A0A367ZI47"/>
<gene>
    <name evidence="7" type="ORF">OZSIB_2836</name>
</gene>
<evidence type="ECO:0000259" key="6">
    <source>
        <dbReference type="PROSITE" id="PS50926"/>
    </source>
</evidence>
<feature type="transmembrane region" description="Helical" evidence="5">
    <location>
        <begin position="40"/>
        <end position="57"/>
    </location>
</feature>
<comment type="caution">
    <text evidence="7">The sequence shown here is derived from an EMBL/GenBank/DDBJ whole genome shotgun (WGS) entry which is preliminary data.</text>
</comment>
<evidence type="ECO:0000256" key="3">
    <source>
        <dbReference type="ARBA" id="ARBA00022801"/>
    </source>
</evidence>
<organism evidence="7 8">
    <name type="scientific">Candidatus Ozemobacter sibiricus</name>
    <dbReference type="NCBI Taxonomy" id="2268124"/>
    <lineage>
        <taxon>Bacteria</taxon>
        <taxon>Candidatus Ozemobacteria</taxon>
        <taxon>Candidatus Ozemobacterales</taxon>
        <taxon>Candidatus Ozemobacteraceae</taxon>
        <taxon>Candidatus Ozemobacter</taxon>
    </lineage>
</organism>
<keyword evidence="5" id="KW-0812">Transmembrane</keyword>
<comment type="cofactor">
    <cofactor evidence="1">
        <name>Mg(2+)</name>
        <dbReference type="ChEBI" id="CHEBI:18420"/>
    </cofactor>
</comment>
<evidence type="ECO:0000256" key="4">
    <source>
        <dbReference type="ARBA" id="ARBA00022842"/>
    </source>
</evidence>
<accession>A0A367ZI47</accession>
<dbReference type="PANTHER" id="PTHR11603">
    <property type="entry name" value="AAA FAMILY ATPASE"/>
    <property type="match status" value="1"/>
</dbReference>
<dbReference type="EMBL" id="QOQW01000033">
    <property type="protein sequence ID" value="RCK77778.1"/>
    <property type="molecule type" value="Genomic_DNA"/>
</dbReference>
<keyword evidence="3" id="KW-0378">Hydrolase</keyword>
<keyword evidence="5" id="KW-0472">Membrane</keyword>
<dbReference type="SUPFAM" id="SSF88723">
    <property type="entry name" value="PIN domain-like"/>
    <property type="match status" value="1"/>
</dbReference>
<dbReference type="CDD" id="cd09877">
    <property type="entry name" value="PIN_YacL-like"/>
    <property type="match status" value="1"/>
</dbReference>
<protein>
    <recommendedName>
        <fullName evidence="6">TRAM domain-containing protein</fullName>
    </recommendedName>
</protein>
<evidence type="ECO:0000256" key="5">
    <source>
        <dbReference type="SAM" id="Phobius"/>
    </source>
</evidence>
<dbReference type="PANTHER" id="PTHR11603:SF147">
    <property type="entry name" value="MEMBRANE PROTEIN"/>
    <property type="match status" value="1"/>
</dbReference>
<proteinExistence type="predicted"/>